<comment type="subcellular location">
    <subcellularLocation>
        <location evidence="1">Cell inner membrane</location>
        <topology evidence="1">Multi-pass membrane protein</topology>
    </subcellularLocation>
</comment>
<name>A0ABT7SP73_9GAMM</name>
<dbReference type="InterPro" id="IPR000727">
    <property type="entry name" value="T_SNARE_dom"/>
</dbReference>
<evidence type="ECO:0000256" key="6">
    <source>
        <dbReference type="ARBA" id="ARBA00023136"/>
    </source>
</evidence>
<dbReference type="RefSeq" id="WP_289410635.1">
    <property type="nucleotide sequence ID" value="NZ_JAUCDY010000006.1"/>
</dbReference>
<sequence length="540" mass="58598">MSQVPKTKHMSVQTKINIAMLSVFFVMMSASLLFSASNEKQLVLEVVEQQTKDAADTYFDSINTMMLTGTMAQREVLRSKILERPGVVEARIIRNDAINSMYGPGYDYQVALDELDERALNGDPVVHIDDRQGSRILTVINPILAETDYRGTNCLMCHMVPENMVVGAVRISYSLEALDEQVMQNILMSAAIQLLLLIVGLIVIIYIVRRVVIVRINAMRQTMEEMTHADDLSRTVEVHAKDEVGAMGETFNRMIGKFRHSLNAVSSVTQRLSQVSDQVASVADDTLKAVVAQRTETDMVASAMNEMSATVQQVAQNATQTSQASQGADQEASNGVLVAQEAIEGIRTLINEIESAAQVVAQVEGDTANIAKVLSEIKGIAEQTNLLALNAAIEAARAGEQGRGFAVVADEVRTLASRTQHSTEEIQNMIEQLQKGVSNAVTAMGGAQDRAGYGTERVERAAQSLHVIAAEVATISDMNMQIATAAEEQSSVADEINRNVTTISQIADETSAGATKTSQNSEELVRLAAELNHLVGQFKL</sequence>
<evidence type="ECO:0000256" key="10">
    <source>
        <dbReference type="SAM" id="Phobius"/>
    </source>
</evidence>
<keyword evidence="3" id="KW-1003">Cell membrane</keyword>
<feature type="transmembrane region" description="Helical" evidence="10">
    <location>
        <begin position="16"/>
        <end position="36"/>
    </location>
</feature>
<evidence type="ECO:0000256" key="1">
    <source>
        <dbReference type="ARBA" id="ARBA00004429"/>
    </source>
</evidence>
<accession>A0ABT7SP73</accession>
<dbReference type="Gene3D" id="1.10.287.950">
    <property type="entry name" value="Methyl-accepting chemotaxis protein"/>
    <property type="match status" value="1"/>
</dbReference>
<dbReference type="PROSITE" id="PS50111">
    <property type="entry name" value="CHEMOTAXIS_TRANSDUC_2"/>
    <property type="match status" value="1"/>
</dbReference>
<evidence type="ECO:0000256" key="5">
    <source>
        <dbReference type="ARBA" id="ARBA00022989"/>
    </source>
</evidence>
<evidence type="ECO:0000256" key="4">
    <source>
        <dbReference type="ARBA" id="ARBA00022692"/>
    </source>
</evidence>
<keyword evidence="5 10" id="KW-1133">Transmembrane helix</keyword>
<proteinExistence type="inferred from homology"/>
<evidence type="ECO:0000256" key="9">
    <source>
        <dbReference type="PROSITE-ProRule" id="PRU00284"/>
    </source>
</evidence>
<comment type="caution">
    <text evidence="14">The sequence shown here is derived from an EMBL/GenBank/DDBJ whole genome shotgun (WGS) entry which is preliminary data.</text>
</comment>
<dbReference type="Pfam" id="PF00672">
    <property type="entry name" value="HAMP"/>
    <property type="match status" value="1"/>
</dbReference>
<feature type="domain" description="Methyl-accepting transducer" evidence="11">
    <location>
        <begin position="268"/>
        <end position="504"/>
    </location>
</feature>
<dbReference type="PROSITE" id="PS50192">
    <property type="entry name" value="T_SNARE"/>
    <property type="match status" value="1"/>
</dbReference>
<organism evidence="14 15">
    <name type="scientific">Thiopseudomonas acetoxidans</name>
    <dbReference type="NCBI Taxonomy" id="3041622"/>
    <lineage>
        <taxon>Bacteria</taxon>
        <taxon>Pseudomonadati</taxon>
        <taxon>Pseudomonadota</taxon>
        <taxon>Gammaproteobacteria</taxon>
        <taxon>Pseudomonadales</taxon>
        <taxon>Pseudomonadaceae</taxon>
        <taxon>Thiopseudomonas</taxon>
    </lineage>
</organism>
<keyword evidence="4 10" id="KW-0812">Transmembrane</keyword>
<evidence type="ECO:0000256" key="2">
    <source>
        <dbReference type="ARBA" id="ARBA00022500"/>
    </source>
</evidence>
<dbReference type="PANTHER" id="PTHR32089">
    <property type="entry name" value="METHYL-ACCEPTING CHEMOTAXIS PROTEIN MCPB"/>
    <property type="match status" value="1"/>
</dbReference>
<feature type="domain" description="HAMP" evidence="13">
    <location>
        <begin position="210"/>
        <end position="263"/>
    </location>
</feature>
<keyword evidence="2" id="KW-0145">Chemotaxis</keyword>
<dbReference type="PROSITE" id="PS50885">
    <property type="entry name" value="HAMP"/>
    <property type="match status" value="1"/>
</dbReference>
<dbReference type="InterPro" id="IPR004089">
    <property type="entry name" value="MCPsignal_dom"/>
</dbReference>
<feature type="transmembrane region" description="Helical" evidence="10">
    <location>
        <begin position="186"/>
        <end position="208"/>
    </location>
</feature>
<dbReference type="CDD" id="cd06225">
    <property type="entry name" value="HAMP"/>
    <property type="match status" value="1"/>
</dbReference>
<reference evidence="14 15" key="1">
    <citation type="submission" date="2023-06" db="EMBL/GenBank/DDBJ databases">
        <title>Thiopseudomonas sp. CY1220 draft genome sequence.</title>
        <authorList>
            <person name="Zhao G."/>
            <person name="An M."/>
        </authorList>
    </citation>
    <scope>NUCLEOTIDE SEQUENCE [LARGE SCALE GENOMIC DNA]</scope>
    <source>
        <strain evidence="14 15">CY1220</strain>
    </source>
</reference>
<evidence type="ECO:0000256" key="3">
    <source>
        <dbReference type="ARBA" id="ARBA00022519"/>
    </source>
</evidence>
<dbReference type="Pfam" id="PF00015">
    <property type="entry name" value="MCPsignal"/>
    <property type="match status" value="1"/>
</dbReference>
<dbReference type="InterPro" id="IPR004090">
    <property type="entry name" value="Chemotax_Me-accpt_rcpt"/>
</dbReference>
<comment type="similarity">
    <text evidence="8">Belongs to the methyl-accepting chemotaxis (MCP) protein family.</text>
</comment>
<evidence type="ECO:0000259" key="11">
    <source>
        <dbReference type="PROSITE" id="PS50111"/>
    </source>
</evidence>
<evidence type="ECO:0000256" key="8">
    <source>
        <dbReference type="ARBA" id="ARBA00029447"/>
    </source>
</evidence>
<gene>
    <name evidence="14" type="ORF">QEZ41_06780</name>
</gene>
<evidence type="ECO:0000259" key="13">
    <source>
        <dbReference type="PROSITE" id="PS50885"/>
    </source>
</evidence>
<keyword evidence="15" id="KW-1185">Reference proteome</keyword>
<dbReference type="InterPro" id="IPR003660">
    <property type="entry name" value="HAMP_dom"/>
</dbReference>
<keyword evidence="3" id="KW-0997">Cell inner membrane</keyword>
<dbReference type="SMART" id="SM00283">
    <property type="entry name" value="MA"/>
    <property type="match status" value="1"/>
</dbReference>
<dbReference type="EMBL" id="JAUCDY010000006">
    <property type="protein sequence ID" value="MDM7857980.1"/>
    <property type="molecule type" value="Genomic_DNA"/>
</dbReference>
<dbReference type="PRINTS" id="PR00260">
    <property type="entry name" value="CHEMTRNSDUCR"/>
</dbReference>
<evidence type="ECO:0000313" key="15">
    <source>
        <dbReference type="Proteomes" id="UP001241056"/>
    </source>
</evidence>
<dbReference type="PANTHER" id="PTHR32089:SF119">
    <property type="entry name" value="METHYL-ACCEPTING CHEMOTAXIS PROTEIN CTPL"/>
    <property type="match status" value="1"/>
</dbReference>
<protein>
    <submittedName>
        <fullName evidence="14">HAMP domain-containing methyl-accepting chemotaxis protein</fullName>
    </submittedName>
</protein>
<evidence type="ECO:0000313" key="14">
    <source>
        <dbReference type="EMBL" id="MDM7857980.1"/>
    </source>
</evidence>
<dbReference type="SMART" id="SM00304">
    <property type="entry name" value="HAMP"/>
    <property type="match status" value="2"/>
</dbReference>
<feature type="domain" description="T-SNARE coiled-coil homology" evidence="12">
    <location>
        <begin position="455"/>
        <end position="517"/>
    </location>
</feature>
<dbReference type="Proteomes" id="UP001241056">
    <property type="component" value="Unassembled WGS sequence"/>
</dbReference>
<dbReference type="CDD" id="cd11386">
    <property type="entry name" value="MCP_signal"/>
    <property type="match status" value="1"/>
</dbReference>
<evidence type="ECO:0000256" key="7">
    <source>
        <dbReference type="ARBA" id="ARBA00023224"/>
    </source>
</evidence>
<dbReference type="SUPFAM" id="SSF58104">
    <property type="entry name" value="Methyl-accepting chemotaxis protein (MCP) signaling domain"/>
    <property type="match status" value="1"/>
</dbReference>
<evidence type="ECO:0000259" key="12">
    <source>
        <dbReference type="PROSITE" id="PS50192"/>
    </source>
</evidence>
<keyword evidence="7 9" id="KW-0807">Transducer</keyword>
<keyword evidence="6 10" id="KW-0472">Membrane</keyword>
<dbReference type="Gene3D" id="3.30.450.290">
    <property type="match status" value="1"/>
</dbReference>